<feature type="region of interest" description="Disordered" evidence="1">
    <location>
        <begin position="153"/>
        <end position="195"/>
    </location>
</feature>
<evidence type="ECO:0000256" key="1">
    <source>
        <dbReference type="SAM" id="MobiDB-lite"/>
    </source>
</evidence>
<name>A0AAV7U7G1_PLEWA</name>
<sequence>MHPACFVFLFSCALRGAQFMLVGHSTFSRSTRQIPALRQSSCFGRFSFLGSCLYATTGCASTGAVDGPCESHSGATLLSMPLFMKAVEARSSVLLLVGVYGREPLWSGIIGRDLCAEAVSVLKGHEYDSFTPLEASVSVPGLSTIRLAASQSASSHSSVSDQVRNDPKPSGKRKQKSRTIEEDNQTQPTLSFDPESIIHPRSTEWVLCIEVAHYVQDKLCKRFYQDVCSTLRFECPHPSLLAKVVDKPESDLNLVTFIKKFTKDPKKDLDRAWKGCQDKLLDISGPIMKILELAVQVEESSAPLNLDTILEWAQRAICLLGNDNCAMSTERRRSFLRAPGREYYQEAIPKEVEEVPMPYLDSTTPDLEDVVATASEPVTEVGFPSSNGTTAEMQRIKFFLTELTGHLYDFNQATTCM</sequence>
<keyword evidence="4" id="KW-1185">Reference proteome</keyword>
<comment type="caution">
    <text evidence="3">The sequence shown here is derived from an EMBL/GenBank/DDBJ whole genome shotgun (WGS) entry which is preliminary data.</text>
</comment>
<dbReference type="AlphaFoldDB" id="A0AAV7U7G1"/>
<accession>A0AAV7U7G1</accession>
<feature type="signal peptide" evidence="2">
    <location>
        <begin position="1"/>
        <end position="19"/>
    </location>
</feature>
<organism evidence="3 4">
    <name type="scientific">Pleurodeles waltl</name>
    <name type="common">Iberian ribbed newt</name>
    <dbReference type="NCBI Taxonomy" id="8319"/>
    <lineage>
        <taxon>Eukaryota</taxon>
        <taxon>Metazoa</taxon>
        <taxon>Chordata</taxon>
        <taxon>Craniata</taxon>
        <taxon>Vertebrata</taxon>
        <taxon>Euteleostomi</taxon>
        <taxon>Amphibia</taxon>
        <taxon>Batrachia</taxon>
        <taxon>Caudata</taxon>
        <taxon>Salamandroidea</taxon>
        <taxon>Salamandridae</taxon>
        <taxon>Pleurodelinae</taxon>
        <taxon>Pleurodeles</taxon>
    </lineage>
</organism>
<evidence type="ECO:0000313" key="3">
    <source>
        <dbReference type="EMBL" id="KAJ1184286.1"/>
    </source>
</evidence>
<gene>
    <name evidence="3" type="ORF">NDU88_001094</name>
</gene>
<proteinExistence type="predicted"/>
<protein>
    <submittedName>
        <fullName evidence="3">Uncharacterized protein</fullName>
    </submittedName>
</protein>
<reference evidence="3" key="1">
    <citation type="journal article" date="2022" name="bioRxiv">
        <title>Sequencing and chromosome-scale assembly of the giantPleurodeles waltlgenome.</title>
        <authorList>
            <person name="Brown T."/>
            <person name="Elewa A."/>
            <person name="Iarovenko S."/>
            <person name="Subramanian E."/>
            <person name="Araus A.J."/>
            <person name="Petzold A."/>
            <person name="Susuki M."/>
            <person name="Suzuki K.-i.T."/>
            <person name="Hayashi T."/>
            <person name="Toyoda A."/>
            <person name="Oliveira C."/>
            <person name="Osipova E."/>
            <person name="Leigh N.D."/>
            <person name="Simon A."/>
            <person name="Yun M.H."/>
        </authorList>
    </citation>
    <scope>NUCLEOTIDE SEQUENCE</scope>
    <source>
        <strain evidence="3">20211129_DDA</strain>
        <tissue evidence="3">Liver</tissue>
    </source>
</reference>
<evidence type="ECO:0000313" key="4">
    <source>
        <dbReference type="Proteomes" id="UP001066276"/>
    </source>
</evidence>
<keyword evidence="2" id="KW-0732">Signal</keyword>
<dbReference type="EMBL" id="JANPWB010000005">
    <property type="protein sequence ID" value="KAJ1184286.1"/>
    <property type="molecule type" value="Genomic_DNA"/>
</dbReference>
<evidence type="ECO:0000256" key="2">
    <source>
        <dbReference type="SAM" id="SignalP"/>
    </source>
</evidence>
<dbReference type="Proteomes" id="UP001066276">
    <property type="component" value="Chromosome 3_1"/>
</dbReference>
<feature type="chain" id="PRO_5043776103" evidence="2">
    <location>
        <begin position="20"/>
        <end position="417"/>
    </location>
</feature>